<feature type="region of interest" description="Disordered" evidence="5">
    <location>
        <begin position="61"/>
        <end position="99"/>
    </location>
</feature>
<protein>
    <submittedName>
        <fullName evidence="7">(apollo) hypothetical protein</fullName>
    </submittedName>
</protein>
<dbReference type="SMART" id="SM00614">
    <property type="entry name" value="ZnF_BED"/>
    <property type="match status" value="1"/>
</dbReference>
<evidence type="ECO:0000256" key="2">
    <source>
        <dbReference type="ARBA" id="ARBA00022771"/>
    </source>
</evidence>
<feature type="compositionally biased region" description="Polar residues" evidence="5">
    <location>
        <begin position="69"/>
        <end position="81"/>
    </location>
</feature>
<keyword evidence="8" id="KW-1185">Reference proteome</keyword>
<dbReference type="GO" id="GO:0008270">
    <property type="term" value="F:zinc ion binding"/>
    <property type="evidence" value="ECO:0007669"/>
    <property type="project" value="UniProtKB-KW"/>
</dbReference>
<sequence length="176" mass="20035">MRSSTKKTVFKEFLNKRTTSSIWEHFLRADNGQNVECKHKKKVLKTPGGATRALHTHLRAKHITEVPRASTSTSESDSAQIQEKRKGAPAPHEEPKKKTKLTDYYVSDSSMELRLTRMAASDGIPLSKFYTSEDLRHVFKKSGYDLPKSPTTITRIVLELRDNTKNALIRLLLDLQ</sequence>
<dbReference type="EMBL" id="CAJQZP010000117">
    <property type="protein sequence ID" value="CAG4939208.1"/>
    <property type="molecule type" value="Genomic_DNA"/>
</dbReference>
<keyword evidence="3" id="KW-0862">Zinc</keyword>
<evidence type="ECO:0000256" key="4">
    <source>
        <dbReference type="PROSITE-ProRule" id="PRU00027"/>
    </source>
</evidence>
<evidence type="ECO:0000313" key="8">
    <source>
        <dbReference type="Proteomes" id="UP000691718"/>
    </source>
</evidence>
<evidence type="ECO:0000256" key="1">
    <source>
        <dbReference type="ARBA" id="ARBA00022723"/>
    </source>
</evidence>
<feature type="domain" description="BED-type" evidence="6">
    <location>
        <begin position="17"/>
        <end position="69"/>
    </location>
</feature>
<feature type="compositionally biased region" description="Basic and acidic residues" evidence="5">
    <location>
        <begin position="82"/>
        <end position="96"/>
    </location>
</feature>
<dbReference type="GO" id="GO:0003677">
    <property type="term" value="F:DNA binding"/>
    <property type="evidence" value="ECO:0007669"/>
    <property type="project" value="InterPro"/>
</dbReference>
<dbReference type="Pfam" id="PF02892">
    <property type="entry name" value="zf-BED"/>
    <property type="match status" value="1"/>
</dbReference>
<dbReference type="InterPro" id="IPR003656">
    <property type="entry name" value="Znf_BED"/>
</dbReference>
<reference evidence="7" key="1">
    <citation type="submission" date="2021-04" db="EMBL/GenBank/DDBJ databases">
        <authorList>
            <person name="Tunstrom K."/>
        </authorList>
    </citation>
    <scope>NUCLEOTIDE SEQUENCE</scope>
</reference>
<evidence type="ECO:0000259" key="6">
    <source>
        <dbReference type="PROSITE" id="PS50808"/>
    </source>
</evidence>
<comment type="caution">
    <text evidence="7">The sequence shown here is derived from an EMBL/GenBank/DDBJ whole genome shotgun (WGS) entry which is preliminary data.</text>
</comment>
<evidence type="ECO:0000256" key="3">
    <source>
        <dbReference type="ARBA" id="ARBA00022833"/>
    </source>
</evidence>
<name>A0A8S3W3N6_PARAO</name>
<keyword evidence="1" id="KW-0479">Metal-binding</keyword>
<dbReference type="Proteomes" id="UP000691718">
    <property type="component" value="Unassembled WGS sequence"/>
</dbReference>
<dbReference type="PROSITE" id="PS50808">
    <property type="entry name" value="ZF_BED"/>
    <property type="match status" value="1"/>
</dbReference>
<gene>
    <name evidence="7" type="ORF">PAPOLLO_LOCUS1761</name>
</gene>
<keyword evidence="2 4" id="KW-0863">Zinc-finger</keyword>
<proteinExistence type="predicted"/>
<dbReference type="OrthoDB" id="7881929at2759"/>
<evidence type="ECO:0000313" key="7">
    <source>
        <dbReference type="EMBL" id="CAG4939208.1"/>
    </source>
</evidence>
<accession>A0A8S3W3N6</accession>
<evidence type="ECO:0000256" key="5">
    <source>
        <dbReference type="SAM" id="MobiDB-lite"/>
    </source>
</evidence>
<dbReference type="AlphaFoldDB" id="A0A8S3W3N6"/>
<organism evidence="7 8">
    <name type="scientific">Parnassius apollo</name>
    <name type="common">Apollo butterfly</name>
    <name type="synonym">Papilio apollo</name>
    <dbReference type="NCBI Taxonomy" id="110799"/>
    <lineage>
        <taxon>Eukaryota</taxon>
        <taxon>Metazoa</taxon>
        <taxon>Ecdysozoa</taxon>
        <taxon>Arthropoda</taxon>
        <taxon>Hexapoda</taxon>
        <taxon>Insecta</taxon>
        <taxon>Pterygota</taxon>
        <taxon>Neoptera</taxon>
        <taxon>Endopterygota</taxon>
        <taxon>Lepidoptera</taxon>
        <taxon>Glossata</taxon>
        <taxon>Ditrysia</taxon>
        <taxon>Papilionoidea</taxon>
        <taxon>Papilionidae</taxon>
        <taxon>Parnassiinae</taxon>
        <taxon>Parnassini</taxon>
        <taxon>Parnassius</taxon>
        <taxon>Parnassius</taxon>
    </lineage>
</organism>